<proteinExistence type="predicted"/>
<name>A0AA36DJ66_9BILA</name>
<dbReference type="EMBL" id="CATQJA010002710">
    <property type="protein sequence ID" value="CAJ0587356.1"/>
    <property type="molecule type" value="Genomic_DNA"/>
</dbReference>
<feature type="compositionally biased region" description="Basic and acidic residues" evidence="1">
    <location>
        <begin position="161"/>
        <end position="171"/>
    </location>
</feature>
<dbReference type="Proteomes" id="UP001177023">
    <property type="component" value="Unassembled WGS sequence"/>
</dbReference>
<protein>
    <submittedName>
        <fullName evidence="2">Uncharacterized protein</fullName>
    </submittedName>
</protein>
<organism evidence="2 3">
    <name type="scientific">Mesorhabditis spiculigera</name>
    <dbReference type="NCBI Taxonomy" id="96644"/>
    <lineage>
        <taxon>Eukaryota</taxon>
        <taxon>Metazoa</taxon>
        <taxon>Ecdysozoa</taxon>
        <taxon>Nematoda</taxon>
        <taxon>Chromadorea</taxon>
        <taxon>Rhabditida</taxon>
        <taxon>Rhabditina</taxon>
        <taxon>Rhabditomorpha</taxon>
        <taxon>Rhabditoidea</taxon>
        <taxon>Rhabditidae</taxon>
        <taxon>Mesorhabditinae</taxon>
        <taxon>Mesorhabditis</taxon>
    </lineage>
</organism>
<comment type="caution">
    <text evidence="2">The sequence shown here is derived from an EMBL/GenBank/DDBJ whole genome shotgun (WGS) entry which is preliminary data.</text>
</comment>
<feature type="region of interest" description="Disordered" evidence="1">
    <location>
        <begin position="118"/>
        <end position="171"/>
    </location>
</feature>
<evidence type="ECO:0000313" key="2">
    <source>
        <dbReference type="EMBL" id="CAJ0587356.1"/>
    </source>
</evidence>
<feature type="region of interest" description="Disordered" evidence="1">
    <location>
        <begin position="1"/>
        <end position="30"/>
    </location>
</feature>
<feature type="compositionally biased region" description="Polar residues" evidence="1">
    <location>
        <begin position="13"/>
        <end position="30"/>
    </location>
</feature>
<feature type="non-terminal residue" evidence="2">
    <location>
        <position position="171"/>
    </location>
</feature>
<evidence type="ECO:0000256" key="1">
    <source>
        <dbReference type="SAM" id="MobiDB-lite"/>
    </source>
</evidence>
<keyword evidence="3" id="KW-1185">Reference proteome</keyword>
<evidence type="ECO:0000313" key="3">
    <source>
        <dbReference type="Proteomes" id="UP001177023"/>
    </source>
</evidence>
<gene>
    <name evidence="2" type="ORF">MSPICULIGERA_LOCUS25329</name>
</gene>
<dbReference type="AlphaFoldDB" id="A0AA36DJ66"/>
<sequence>MEKNTKPYPVQPGAQNSEAPMLQYNENRTTSQVPQLFQNPLEAAKRGLENALARGNPHQQVIEKTIGAIEKVQVFGEQAKEEMKNQLTKGKAGLQASVDRGSPHAGILQKAIGAIEKVQGTQKRQESYDLQGPAGPSGSFHPVVPETTASAPPDDPPPPYTEKDLHITFTQ</sequence>
<reference evidence="2" key="1">
    <citation type="submission" date="2023-06" db="EMBL/GenBank/DDBJ databases">
        <authorList>
            <person name="Delattre M."/>
        </authorList>
    </citation>
    <scope>NUCLEOTIDE SEQUENCE</scope>
    <source>
        <strain evidence="2">AF72</strain>
    </source>
</reference>
<accession>A0AA36DJ66</accession>